<dbReference type="RefSeq" id="WP_376888762.1">
    <property type="nucleotide sequence ID" value="NZ_JBHUHR010000046.1"/>
</dbReference>
<protein>
    <recommendedName>
        <fullName evidence="3">Lipocalin-like domain-containing protein</fullName>
    </recommendedName>
</protein>
<proteinExistence type="predicted"/>
<name>A0ABW4VTP7_9BACT</name>
<evidence type="ECO:0008006" key="3">
    <source>
        <dbReference type="Google" id="ProtNLM"/>
    </source>
</evidence>
<dbReference type="Proteomes" id="UP001597361">
    <property type="component" value="Unassembled WGS sequence"/>
</dbReference>
<evidence type="ECO:0000313" key="1">
    <source>
        <dbReference type="EMBL" id="MFD2037126.1"/>
    </source>
</evidence>
<dbReference type="PROSITE" id="PS51257">
    <property type="entry name" value="PROKAR_LIPOPROTEIN"/>
    <property type="match status" value="1"/>
</dbReference>
<sequence>MNNLFRKFLLLSAMGLVLFACKKKDDPNPSKTPEQLAIESLAGESSIIWTVAGDGTPSGTGSVIRGDDNITNTFQDFEITFSANQNSKTYGTSNGGEIFDSSGNWNFVSGDLTKITLAGTRPAAGPEISHTKTTSNDLVLKFNIVAPGGENRGNPGAALAGSYTFNLKRKQ</sequence>
<reference evidence="2" key="1">
    <citation type="journal article" date="2019" name="Int. J. Syst. Evol. Microbiol.">
        <title>The Global Catalogue of Microorganisms (GCM) 10K type strain sequencing project: providing services to taxonomists for standard genome sequencing and annotation.</title>
        <authorList>
            <consortium name="The Broad Institute Genomics Platform"/>
            <consortium name="The Broad Institute Genome Sequencing Center for Infectious Disease"/>
            <person name="Wu L."/>
            <person name="Ma J."/>
        </authorList>
    </citation>
    <scope>NUCLEOTIDE SEQUENCE [LARGE SCALE GENOMIC DNA]</scope>
    <source>
        <strain evidence="2">CGMCC 1.15180</strain>
    </source>
</reference>
<accession>A0ABW4VTP7</accession>
<keyword evidence="2" id="KW-1185">Reference proteome</keyword>
<organism evidence="1 2">
    <name type="scientific">Belliella marina</name>
    <dbReference type="NCBI Taxonomy" id="1644146"/>
    <lineage>
        <taxon>Bacteria</taxon>
        <taxon>Pseudomonadati</taxon>
        <taxon>Bacteroidota</taxon>
        <taxon>Cytophagia</taxon>
        <taxon>Cytophagales</taxon>
        <taxon>Cyclobacteriaceae</taxon>
        <taxon>Belliella</taxon>
    </lineage>
</organism>
<evidence type="ECO:0000313" key="2">
    <source>
        <dbReference type="Proteomes" id="UP001597361"/>
    </source>
</evidence>
<gene>
    <name evidence="1" type="ORF">ACFSKL_20170</name>
</gene>
<comment type="caution">
    <text evidence="1">The sequence shown here is derived from an EMBL/GenBank/DDBJ whole genome shotgun (WGS) entry which is preliminary data.</text>
</comment>
<dbReference type="EMBL" id="JBHUHR010000046">
    <property type="protein sequence ID" value="MFD2037126.1"/>
    <property type="molecule type" value="Genomic_DNA"/>
</dbReference>